<dbReference type="EMBL" id="SAUN01000001">
    <property type="protein sequence ID" value="RVX39300.1"/>
    <property type="molecule type" value="Genomic_DNA"/>
</dbReference>
<comment type="caution">
    <text evidence="3">The sequence shown here is derived from an EMBL/GenBank/DDBJ whole genome shotgun (WGS) entry which is preliminary data.</text>
</comment>
<feature type="compositionally biased region" description="Acidic residues" evidence="1">
    <location>
        <begin position="339"/>
        <end position="348"/>
    </location>
</feature>
<keyword evidence="4" id="KW-1185">Reference proteome</keyword>
<keyword evidence="2" id="KW-1133">Transmembrane helix</keyword>
<evidence type="ECO:0000313" key="3">
    <source>
        <dbReference type="EMBL" id="RVX39300.1"/>
    </source>
</evidence>
<accession>A0A438M0I8</accession>
<sequence>MYAMPHGDDLDERFNELVAQIDAEERRRMRTAAKKGARTGRRSRSGRTPGHADRLSDGRTDHLAGPRPRIGRAWLTMATITALIAAAGVVVTLRPDLLTPSGAIPAETIPVAAAPLPEEPEKTAEEEPAGPFAGSPAEDWPEGVDGFVMPEAKALGGLSKKDVAKGLERTRELLAAAYLDRKTLLGGKPDAFAKLLADEQRDWFRDGLDDADASTRHLVNSFAPGTAELATDVIKVKGRVTLGTFKDGGVRGVTVKLNHLIVYAVHRPGQPQTTIRLVAHATGEVRLQRAPGLPFLWLERFGASPTPARCDVEDGYIHPVYRDSPPDESPVTGTPVDPYELDTPETDADCQAAQPT</sequence>
<name>A0A438M0I8_9ACTN</name>
<feature type="region of interest" description="Disordered" evidence="1">
    <location>
        <begin position="22"/>
        <end position="67"/>
    </location>
</feature>
<proteinExistence type="predicted"/>
<feature type="transmembrane region" description="Helical" evidence="2">
    <location>
        <begin position="73"/>
        <end position="93"/>
    </location>
</feature>
<evidence type="ECO:0000256" key="1">
    <source>
        <dbReference type="SAM" id="MobiDB-lite"/>
    </source>
</evidence>
<keyword evidence="2" id="KW-0812">Transmembrane</keyword>
<feature type="region of interest" description="Disordered" evidence="1">
    <location>
        <begin position="118"/>
        <end position="138"/>
    </location>
</feature>
<feature type="region of interest" description="Disordered" evidence="1">
    <location>
        <begin position="319"/>
        <end position="356"/>
    </location>
</feature>
<keyword evidence="2" id="KW-0472">Membrane</keyword>
<feature type="compositionally biased region" description="Basic and acidic residues" evidence="1">
    <location>
        <begin position="50"/>
        <end position="64"/>
    </location>
</feature>
<reference evidence="3 4" key="1">
    <citation type="submission" date="2019-01" db="EMBL/GenBank/DDBJ databases">
        <title>Sequencing the genomes of 1000 actinobacteria strains.</title>
        <authorList>
            <person name="Klenk H.-P."/>
        </authorList>
    </citation>
    <scope>NUCLEOTIDE SEQUENCE [LARGE SCALE GENOMIC DNA]</scope>
    <source>
        <strain evidence="3 4">DSM 43925</strain>
    </source>
</reference>
<dbReference type="AlphaFoldDB" id="A0A438M0I8"/>
<feature type="compositionally biased region" description="Basic residues" evidence="1">
    <location>
        <begin position="28"/>
        <end position="45"/>
    </location>
</feature>
<protein>
    <submittedName>
        <fullName evidence="3">Uncharacterized protein</fullName>
    </submittedName>
</protein>
<gene>
    <name evidence="3" type="ORF">EDD27_1652</name>
</gene>
<evidence type="ECO:0000256" key="2">
    <source>
        <dbReference type="SAM" id="Phobius"/>
    </source>
</evidence>
<organism evidence="3 4">
    <name type="scientific">Nonomuraea polychroma</name>
    <dbReference type="NCBI Taxonomy" id="46176"/>
    <lineage>
        <taxon>Bacteria</taxon>
        <taxon>Bacillati</taxon>
        <taxon>Actinomycetota</taxon>
        <taxon>Actinomycetes</taxon>
        <taxon>Streptosporangiales</taxon>
        <taxon>Streptosporangiaceae</taxon>
        <taxon>Nonomuraea</taxon>
    </lineage>
</organism>
<evidence type="ECO:0000313" key="4">
    <source>
        <dbReference type="Proteomes" id="UP000284824"/>
    </source>
</evidence>
<dbReference type="Proteomes" id="UP000284824">
    <property type="component" value="Unassembled WGS sequence"/>
</dbReference>